<feature type="region of interest" description="Disordered" evidence="1">
    <location>
        <begin position="393"/>
        <end position="414"/>
    </location>
</feature>
<protein>
    <submittedName>
        <fullName evidence="2">Uncharacterized protein</fullName>
    </submittedName>
</protein>
<evidence type="ECO:0000313" key="2">
    <source>
        <dbReference type="EMBL" id="GJS67846.1"/>
    </source>
</evidence>
<accession>A0ABQ4XSL6</accession>
<comment type="caution">
    <text evidence="2">The sequence shown here is derived from an EMBL/GenBank/DDBJ whole genome shotgun (WGS) entry which is preliminary data.</text>
</comment>
<dbReference type="EMBL" id="BQNB010009747">
    <property type="protein sequence ID" value="GJS67846.1"/>
    <property type="molecule type" value="Genomic_DNA"/>
</dbReference>
<feature type="region of interest" description="Disordered" evidence="1">
    <location>
        <begin position="322"/>
        <end position="373"/>
    </location>
</feature>
<sequence>MTWKNNSSTKGQAGKENVTPKPLIGPSIQRMTRGIIKEAHQQVGFYTKLLVKEAQKGLTQGLPRWQSVCSKIDPTVLTGEPMIRDEGRARIKGSCKKQTVVANSTTEAEYVVLLIKDFNEKKLIQMIKIHTNKNVADLLTKAFDQFWATVKAKTVNGEVQLQPLVDRKKVIITESTIRRDLHLEDAEGVDCLPNATIFEQLTLMGYEKVLQKLTFYKAFFSPQWKFLIHSILQCLSAKTTAWNLQLNDEEGTDFLPNATIFEHLTRMDKQLEGMSTHKRIYVTPSHTKKIFGNMNMVGKGFFGRVKPLFPTMVVQDQEEIGKGSAIPTDPHHTPTIIESTSQPPKKQRSRRPKKKDTQIPQSSVPSDNVVDEAVNEEMDDRLLKAVGRSARIVSSDEASLGDQEDASKQGRKIDDIDKDAEITLVNETQGRYGDDIMFDANDLAGEEVIVQDKGKGKMIEPEPVKKFSKKDQIKLDEEVDQRLQAEFVKQERIEREKYEANIALKETWDDIHAKIEADCLLAERLQAREQEELTIKERAKLFQQLLEKRRKHFPAKRAEENRNRPPTRA</sequence>
<proteinExistence type="predicted"/>
<feature type="compositionally biased region" description="Polar residues" evidence="1">
    <location>
        <begin position="1"/>
        <end position="11"/>
    </location>
</feature>
<name>A0ABQ4XSL6_9ASTR</name>
<organism evidence="2 3">
    <name type="scientific">Tanacetum coccineum</name>
    <dbReference type="NCBI Taxonomy" id="301880"/>
    <lineage>
        <taxon>Eukaryota</taxon>
        <taxon>Viridiplantae</taxon>
        <taxon>Streptophyta</taxon>
        <taxon>Embryophyta</taxon>
        <taxon>Tracheophyta</taxon>
        <taxon>Spermatophyta</taxon>
        <taxon>Magnoliopsida</taxon>
        <taxon>eudicotyledons</taxon>
        <taxon>Gunneridae</taxon>
        <taxon>Pentapetalae</taxon>
        <taxon>asterids</taxon>
        <taxon>campanulids</taxon>
        <taxon>Asterales</taxon>
        <taxon>Asteraceae</taxon>
        <taxon>Asteroideae</taxon>
        <taxon>Anthemideae</taxon>
        <taxon>Anthemidinae</taxon>
        <taxon>Tanacetum</taxon>
    </lineage>
</organism>
<reference evidence="2" key="1">
    <citation type="journal article" date="2022" name="Int. J. Mol. Sci.">
        <title>Draft Genome of Tanacetum Coccineum: Genomic Comparison of Closely Related Tanacetum-Family Plants.</title>
        <authorList>
            <person name="Yamashiro T."/>
            <person name="Shiraishi A."/>
            <person name="Nakayama K."/>
            <person name="Satake H."/>
        </authorList>
    </citation>
    <scope>NUCLEOTIDE SEQUENCE</scope>
</reference>
<reference evidence="2" key="2">
    <citation type="submission" date="2022-01" db="EMBL/GenBank/DDBJ databases">
        <authorList>
            <person name="Yamashiro T."/>
            <person name="Shiraishi A."/>
            <person name="Satake H."/>
            <person name="Nakayama K."/>
        </authorList>
    </citation>
    <scope>NUCLEOTIDE SEQUENCE</scope>
</reference>
<evidence type="ECO:0000313" key="3">
    <source>
        <dbReference type="Proteomes" id="UP001151760"/>
    </source>
</evidence>
<keyword evidence="3" id="KW-1185">Reference proteome</keyword>
<feature type="compositionally biased region" description="Basic residues" evidence="1">
    <location>
        <begin position="345"/>
        <end position="354"/>
    </location>
</feature>
<feature type="region of interest" description="Disordered" evidence="1">
    <location>
        <begin position="1"/>
        <end position="25"/>
    </location>
</feature>
<gene>
    <name evidence="2" type="ORF">Tco_0682411</name>
</gene>
<feature type="compositionally biased region" description="Basic and acidic residues" evidence="1">
    <location>
        <begin position="405"/>
        <end position="414"/>
    </location>
</feature>
<dbReference type="Proteomes" id="UP001151760">
    <property type="component" value="Unassembled WGS sequence"/>
</dbReference>
<evidence type="ECO:0000256" key="1">
    <source>
        <dbReference type="SAM" id="MobiDB-lite"/>
    </source>
</evidence>